<dbReference type="Proteomes" id="UP000046393">
    <property type="component" value="Unplaced"/>
</dbReference>
<keyword evidence="2" id="KW-1185">Reference proteome</keyword>
<dbReference type="InterPro" id="IPR002913">
    <property type="entry name" value="START_lipid-bd_dom"/>
</dbReference>
<accession>A0A158R3W2</accession>
<dbReference type="WBParaSite" id="SMUV_0000045001-mRNA-1">
    <property type="protein sequence ID" value="SMUV_0000045001-mRNA-1"/>
    <property type="gene ID" value="SMUV_0000045001"/>
</dbReference>
<protein>
    <submittedName>
        <fullName evidence="3">START domain-containing protein</fullName>
    </submittedName>
</protein>
<dbReference type="GO" id="GO:0140284">
    <property type="term" value="C:endoplasmic reticulum-endosome membrane contact site"/>
    <property type="evidence" value="ECO:0007669"/>
    <property type="project" value="TreeGrafter"/>
</dbReference>
<evidence type="ECO:0000313" key="3">
    <source>
        <dbReference type="WBParaSite" id="SMUV_0000045001-mRNA-1"/>
    </source>
</evidence>
<dbReference type="PANTHER" id="PTHR46121:SF3">
    <property type="entry name" value="STEROIDOGENIC ACUTE REGULATORY-LIKE PROTEIN 1"/>
    <property type="match status" value="1"/>
</dbReference>
<feature type="domain" description="START" evidence="1">
    <location>
        <begin position="71"/>
        <end position="234"/>
    </location>
</feature>
<dbReference type="CDD" id="cd00177">
    <property type="entry name" value="START"/>
    <property type="match status" value="1"/>
</dbReference>
<evidence type="ECO:0000313" key="2">
    <source>
        <dbReference type="Proteomes" id="UP000046393"/>
    </source>
</evidence>
<dbReference type="InterPro" id="IPR051869">
    <property type="entry name" value="STARD3"/>
</dbReference>
<reference evidence="3" key="1">
    <citation type="submission" date="2016-04" db="UniProtKB">
        <authorList>
            <consortium name="WormBaseParasite"/>
        </authorList>
    </citation>
    <scope>IDENTIFICATION</scope>
</reference>
<dbReference type="GO" id="GO:0005765">
    <property type="term" value="C:lysosomal membrane"/>
    <property type="evidence" value="ECO:0007669"/>
    <property type="project" value="TreeGrafter"/>
</dbReference>
<organism evidence="2 3">
    <name type="scientific">Syphacia muris</name>
    <dbReference type="NCBI Taxonomy" id="451379"/>
    <lineage>
        <taxon>Eukaryota</taxon>
        <taxon>Metazoa</taxon>
        <taxon>Ecdysozoa</taxon>
        <taxon>Nematoda</taxon>
        <taxon>Chromadorea</taxon>
        <taxon>Rhabditida</taxon>
        <taxon>Spirurina</taxon>
        <taxon>Oxyuridomorpha</taxon>
        <taxon>Oxyuroidea</taxon>
        <taxon>Oxyuridae</taxon>
        <taxon>Syphacia</taxon>
    </lineage>
</organism>
<dbReference type="AlphaFoldDB" id="A0A158R3W2"/>
<proteinExistence type="predicted"/>
<dbReference type="GO" id="GO:0031902">
    <property type="term" value="C:late endosome membrane"/>
    <property type="evidence" value="ECO:0007669"/>
    <property type="project" value="TreeGrafter"/>
</dbReference>
<dbReference type="GO" id="GO:0008289">
    <property type="term" value="F:lipid binding"/>
    <property type="evidence" value="ECO:0007669"/>
    <property type="project" value="InterPro"/>
</dbReference>
<dbReference type="GO" id="GO:0099044">
    <property type="term" value="P:vesicle tethering to endoplasmic reticulum"/>
    <property type="evidence" value="ECO:0007669"/>
    <property type="project" value="TreeGrafter"/>
</dbReference>
<dbReference type="Pfam" id="PF01852">
    <property type="entry name" value="START"/>
    <property type="match status" value="1"/>
</dbReference>
<dbReference type="Gene3D" id="3.30.530.20">
    <property type="match status" value="1"/>
</dbReference>
<sequence length="256" mass="29441">MFIEHIKFITFLQQIKHFQRLSDTMTSYTVAGLTDVLSPENEQYAEALDTAGKAMEDVLTVLKDPGFETMEGWKKKKDNKDDVVYSKRFPFGKVFTLRAIMNASREEIFSEHWDNFVETAKLSKNTSLAEKVAILTPHVEIIHYAMKDSGLVKGRDFVTSRMYRRVDDVVLEAARSCEKPEIERYKKKTRGNLLLGGGRFQIHPEDPQKTIVDYMVALDFKGPDLTKPVVESTICKFILQDVQWAREHIAEKKKTA</sequence>
<dbReference type="PROSITE" id="PS50848">
    <property type="entry name" value="START"/>
    <property type="match status" value="1"/>
</dbReference>
<name>A0A158R3W2_9BILA</name>
<dbReference type="InterPro" id="IPR023393">
    <property type="entry name" value="START-like_dom_sf"/>
</dbReference>
<dbReference type="SUPFAM" id="SSF55961">
    <property type="entry name" value="Bet v1-like"/>
    <property type="match status" value="1"/>
</dbReference>
<dbReference type="STRING" id="451379.A0A158R3W2"/>
<dbReference type="PANTHER" id="PTHR46121">
    <property type="entry name" value="STEROIDOGENIC ACUTE REGULATORY PROTEIN-LIKE"/>
    <property type="match status" value="1"/>
</dbReference>
<evidence type="ECO:0000259" key="1">
    <source>
        <dbReference type="PROSITE" id="PS50848"/>
    </source>
</evidence>
<dbReference type="GO" id="GO:0005789">
    <property type="term" value="C:endoplasmic reticulum membrane"/>
    <property type="evidence" value="ECO:0007669"/>
    <property type="project" value="TreeGrafter"/>
</dbReference>